<name>A0ABT6K181_9CYAN</name>
<proteinExistence type="predicted"/>
<comment type="caution">
    <text evidence="1">The sequence shown here is derived from an EMBL/GenBank/DDBJ whole genome shotgun (WGS) entry which is preliminary data.</text>
</comment>
<protein>
    <submittedName>
        <fullName evidence="1">Uncharacterized protein</fullName>
    </submittedName>
</protein>
<organism evidence="1 2">
    <name type="scientific">Umezakia ovalisporum FSS-43</name>
    <dbReference type="NCBI Taxonomy" id="2740520"/>
    <lineage>
        <taxon>Bacteria</taxon>
        <taxon>Bacillati</taxon>
        <taxon>Cyanobacteriota</taxon>
        <taxon>Cyanophyceae</taxon>
        <taxon>Nostocales</taxon>
        <taxon>Nodulariaceae</taxon>
        <taxon>Umezakia</taxon>
    </lineage>
</organism>
<evidence type="ECO:0000313" key="2">
    <source>
        <dbReference type="Proteomes" id="UP001159371"/>
    </source>
</evidence>
<reference evidence="1 2" key="1">
    <citation type="journal article" date="2023" name="J. Phycol.">
        <title>Chrysosporum ovalisporum is synonymous with the true-branching cyanobacterium Umezakia natans (Nostocales/Aphanizomenonaceae).</title>
        <authorList>
            <person name="McGregor G.B."/>
            <person name="Sendall B.C."/>
            <person name="Niiyama Y."/>
            <person name="Tuji A."/>
            <person name="Willis A."/>
        </authorList>
    </citation>
    <scope>NUCLEOTIDE SEQUENCE [LARGE SCALE GENOMIC DNA]</scope>
    <source>
        <strain evidence="1 2">FSS-43</strain>
    </source>
</reference>
<sequence length="315" mass="35136">SISLPVVQPENSLPNQSLQDIPLVNLVNPNSSPQIPIQSKLDTTSSPSISLPVVQPENSLPTLRVNQDIPLVNLVNPNSSPQIPIQRKLDTTSSHSISLPVVQPENSLPNQSLQDIPLVNEIPQPRLTEPLLDLVKKNNHIYPIVESLSSGINFEKNSSNLTRLIKPKLENRNTVVVYARTKKPEIVKVNSEPYLPQLEPLIWSNYPIAKQKGNNLNAEQLNHQTGLMSTADRSTSSHQLPNPISNSIPVNQTINISHSSVNSHPPPINQSQKTSLEGVSIPPHINVDDLIEKVERRIMRRLVIESERRGKRKWR</sequence>
<dbReference type="EMBL" id="JANQDO010000032">
    <property type="protein sequence ID" value="MDH6056127.1"/>
    <property type="molecule type" value="Genomic_DNA"/>
</dbReference>
<gene>
    <name evidence="1" type="ORF">NWP19_04840</name>
</gene>
<dbReference type="RefSeq" id="WP_280656558.1">
    <property type="nucleotide sequence ID" value="NZ_JANQDO010000032.1"/>
</dbReference>
<dbReference type="Proteomes" id="UP001159371">
    <property type="component" value="Unassembled WGS sequence"/>
</dbReference>
<feature type="non-terminal residue" evidence="1">
    <location>
        <position position="1"/>
    </location>
</feature>
<keyword evidence="2" id="KW-1185">Reference proteome</keyword>
<accession>A0ABT6K181</accession>
<evidence type="ECO:0000313" key="1">
    <source>
        <dbReference type="EMBL" id="MDH6056127.1"/>
    </source>
</evidence>